<evidence type="ECO:0000256" key="5">
    <source>
        <dbReference type="RuleBase" id="RU003616"/>
    </source>
</evidence>
<reference evidence="9" key="1">
    <citation type="submission" date="2021-03" db="EMBL/GenBank/DDBJ databases">
        <authorList>
            <person name="Li Z."/>
            <person name="Yang C."/>
        </authorList>
    </citation>
    <scope>NUCLEOTIDE SEQUENCE</scope>
    <source>
        <strain evidence="9">Dzin_1.0</strain>
        <tissue evidence="9">Leaf</tissue>
    </source>
</reference>
<feature type="region of interest" description="Disordered" evidence="6">
    <location>
        <begin position="100"/>
        <end position="163"/>
    </location>
</feature>
<dbReference type="PANTHER" id="PTHR43670:SF118">
    <property type="entry name" value="HSP20_ALPHA CRYSTALLIN FAMILY PROTEIN"/>
    <property type="match status" value="1"/>
</dbReference>
<feature type="transmembrane region" description="Helical" evidence="7">
    <location>
        <begin position="183"/>
        <end position="200"/>
    </location>
</feature>
<evidence type="ECO:0000256" key="7">
    <source>
        <dbReference type="SAM" id="Phobius"/>
    </source>
</evidence>
<protein>
    <recommendedName>
        <fullName evidence="8">SHSP domain-containing protein</fullName>
    </recommendedName>
</protein>
<evidence type="ECO:0000256" key="1">
    <source>
        <dbReference type="ARBA" id="ARBA00004162"/>
    </source>
</evidence>
<dbReference type="GO" id="GO:0034605">
    <property type="term" value="P:cellular response to heat"/>
    <property type="evidence" value="ECO:0007669"/>
    <property type="project" value="TreeGrafter"/>
</dbReference>
<keyword evidence="2" id="KW-1003">Cell membrane</keyword>
<dbReference type="Gene3D" id="2.60.40.790">
    <property type="match status" value="1"/>
</dbReference>
<comment type="caution">
    <text evidence="9">The sequence shown here is derived from an EMBL/GenBank/DDBJ whole genome shotgun (WGS) entry which is preliminary data.</text>
</comment>
<evidence type="ECO:0000256" key="3">
    <source>
        <dbReference type="ARBA" id="ARBA00022821"/>
    </source>
</evidence>
<feature type="compositionally biased region" description="Polar residues" evidence="6">
    <location>
        <begin position="144"/>
        <end position="163"/>
    </location>
</feature>
<keyword evidence="7" id="KW-1133">Transmembrane helix</keyword>
<keyword evidence="7" id="KW-0472">Membrane</keyword>
<dbReference type="InterPro" id="IPR002068">
    <property type="entry name" value="A-crystallin/Hsp20_dom"/>
</dbReference>
<feature type="compositionally biased region" description="Low complexity" evidence="6">
    <location>
        <begin position="111"/>
        <end position="123"/>
    </location>
</feature>
<dbReference type="PROSITE" id="PS01031">
    <property type="entry name" value="SHSP"/>
    <property type="match status" value="1"/>
</dbReference>
<dbReference type="OrthoDB" id="1431247at2759"/>
<evidence type="ECO:0000259" key="8">
    <source>
        <dbReference type="PROSITE" id="PS01031"/>
    </source>
</evidence>
<evidence type="ECO:0000313" key="9">
    <source>
        <dbReference type="EMBL" id="KAJ0968655.1"/>
    </source>
</evidence>
<reference evidence="9" key="2">
    <citation type="journal article" date="2022" name="Hortic Res">
        <title>The genome of Dioscorea zingiberensis sheds light on the biosynthesis, origin and evolution of the medicinally important diosgenin saponins.</title>
        <authorList>
            <person name="Li Y."/>
            <person name="Tan C."/>
            <person name="Li Z."/>
            <person name="Guo J."/>
            <person name="Li S."/>
            <person name="Chen X."/>
            <person name="Wang C."/>
            <person name="Dai X."/>
            <person name="Yang H."/>
            <person name="Song W."/>
            <person name="Hou L."/>
            <person name="Xu J."/>
            <person name="Tong Z."/>
            <person name="Xu A."/>
            <person name="Yuan X."/>
            <person name="Wang W."/>
            <person name="Yang Q."/>
            <person name="Chen L."/>
            <person name="Sun Z."/>
            <person name="Wang K."/>
            <person name="Pan B."/>
            <person name="Chen J."/>
            <person name="Bao Y."/>
            <person name="Liu F."/>
            <person name="Qi X."/>
            <person name="Gang D.R."/>
            <person name="Wen J."/>
            <person name="Li J."/>
        </authorList>
    </citation>
    <scope>NUCLEOTIDE SEQUENCE</scope>
    <source>
        <strain evidence="9">Dzin_1.0</strain>
    </source>
</reference>
<dbReference type="Proteomes" id="UP001085076">
    <property type="component" value="Miscellaneous, Linkage group lg07"/>
</dbReference>
<comment type="similarity">
    <text evidence="4 5">Belongs to the small heat shock protein (HSP20) family.</text>
</comment>
<name>A0A9D5HA07_9LILI</name>
<gene>
    <name evidence="9" type="ORF">J5N97_025572</name>
</gene>
<dbReference type="SUPFAM" id="SSF49764">
    <property type="entry name" value="HSP20-like chaperones"/>
    <property type="match status" value="1"/>
</dbReference>
<comment type="subcellular location">
    <subcellularLocation>
        <location evidence="1">Cell membrane</location>
        <topology evidence="1">Single-pass membrane protein</topology>
    </subcellularLocation>
</comment>
<dbReference type="GO" id="GO:0006952">
    <property type="term" value="P:defense response"/>
    <property type="evidence" value="ECO:0007669"/>
    <property type="project" value="UniProtKB-KW"/>
</dbReference>
<dbReference type="Pfam" id="PF00011">
    <property type="entry name" value="HSP20"/>
    <property type="match status" value="1"/>
</dbReference>
<evidence type="ECO:0000256" key="6">
    <source>
        <dbReference type="SAM" id="MobiDB-lite"/>
    </source>
</evidence>
<dbReference type="InterPro" id="IPR008978">
    <property type="entry name" value="HSP20-like_chaperone"/>
</dbReference>
<evidence type="ECO:0000256" key="2">
    <source>
        <dbReference type="ARBA" id="ARBA00022475"/>
    </source>
</evidence>
<organism evidence="9 10">
    <name type="scientific">Dioscorea zingiberensis</name>
    <dbReference type="NCBI Taxonomy" id="325984"/>
    <lineage>
        <taxon>Eukaryota</taxon>
        <taxon>Viridiplantae</taxon>
        <taxon>Streptophyta</taxon>
        <taxon>Embryophyta</taxon>
        <taxon>Tracheophyta</taxon>
        <taxon>Spermatophyta</taxon>
        <taxon>Magnoliopsida</taxon>
        <taxon>Liliopsida</taxon>
        <taxon>Dioscoreales</taxon>
        <taxon>Dioscoreaceae</taxon>
        <taxon>Dioscorea</taxon>
    </lineage>
</organism>
<evidence type="ECO:0000256" key="4">
    <source>
        <dbReference type="PROSITE-ProRule" id="PRU00285"/>
    </source>
</evidence>
<keyword evidence="3" id="KW-0611">Plant defense</keyword>
<dbReference type="GO" id="GO:0005886">
    <property type="term" value="C:plasma membrane"/>
    <property type="evidence" value="ECO:0007669"/>
    <property type="project" value="UniProtKB-SubCell"/>
</dbReference>
<dbReference type="PANTHER" id="PTHR43670">
    <property type="entry name" value="HEAT SHOCK PROTEIN 26"/>
    <property type="match status" value="1"/>
</dbReference>
<proteinExistence type="inferred from homology"/>
<keyword evidence="7" id="KW-0812">Transmembrane</keyword>
<feature type="domain" description="SHSP" evidence="8">
    <location>
        <begin position="11"/>
        <end position="117"/>
    </location>
</feature>
<dbReference type="CDD" id="cd06464">
    <property type="entry name" value="ACD_sHsps-like"/>
    <property type="match status" value="1"/>
</dbReference>
<accession>A0A9D5HA07</accession>
<evidence type="ECO:0000313" key="10">
    <source>
        <dbReference type="Proteomes" id="UP001085076"/>
    </source>
</evidence>
<sequence>MLRSAREHPQVVYEEFDPPSEWVHEEKGDIVLMDVSGFKKDELKVFLESDGKISVSGERPIEEDKRWIRFRKELSQPENCKANEIKAKFDCGILYIIMPKHRQQEDEPPKTTTTTTTTTTTQETEAEAEAEAEPSQNDAKKMESQANSNNSSPRGKQEGSSSSNVVARHAIARGGLSSNLKHLMLILVVVILVLGLGRRIKEEVFKLKSS</sequence>
<dbReference type="AlphaFoldDB" id="A0A9D5HA07"/>
<dbReference type="EMBL" id="JAGGNH010000007">
    <property type="protein sequence ID" value="KAJ0968655.1"/>
    <property type="molecule type" value="Genomic_DNA"/>
</dbReference>
<keyword evidence="10" id="KW-1185">Reference proteome</keyword>